<gene>
    <name evidence="9" type="ORF">ACHHYP_09812</name>
</gene>
<sequence length="462" mass="49771">MPREVMFGLAALLTIVSSGGLVLGFGPVYTLLVDEQQWHELCPTNSTTVCSDQEVQLQNVYSTGFLCVVLGQAVFGACLDVVGPRYTTTIASIFSIAGNVCMSLGDSRQGTDGLITAGYALIAFGGMGVLFASLQLAQLFATPSIYCGILVAAFYASGYIYVLLEIPIARASFFQGYAYADVCPSAAGSWICSAVIALSALACYLLFPVHHVSTESPTVTAPGLGWGHPHADLSKFKGLWAGYKTHIRRRDFWAFVTIGAILTLINVFAGGAIPNIVKRLEPNDAARRSKYTNYLYPLVSNSSFVFAPITGWFIERYGFRKAAYLTIVEFILLCGAMMLPYLAAQILSFALLAIAVGSLTAIQYSYIMDCFPNKLYGLLSGTVTLLVFCFCLLSYALTPLAQTTFDGNNSYVFLLLLAPTLAVLFLARHLHEGAECDEKQTHLLGGSKDADIANDPQAAHIA</sequence>
<evidence type="ECO:0000256" key="1">
    <source>
        <dbReference type="ARBA" id="ARBA00004141"/>
    </source>
</evidence>
<feature type="transmembrane region" description="Helical" evidence="8">
    <location>
        <begin position="117"/>
        <end position="137"/>
    </location>
</feature>
<dbReference type="SUPFAM" id="SSF103473">
    <property type="entry name" value="MFS general substrate transporter"/>
    <property type="match status" value="1"/>
</dbReference>
<keyword evidence="3" id="KW-0813">Transport</keyword>
<dbReference type="PANTHER" id="PTHR20772">
    <property type="entry name" value="PROTEIN FMP42"/>
    <property type="match status" value="1"/>
</dbReference>
<evidence type="ECO:0000256" key="3">
    <source>
        <dbReference type="ARBA" id="ARBA00022448"/>
    </source>
</evidence>
<name>A0A1V9YME6_ACHHY</name>
<evidence type="ECO:0000256" key="6">
    <source>
        <dbReference type="ARBA" id="ARBA00022989"/>
    </source>
</evidence>
<feature type="transmembrane region" description="Helical" evidence="8">
    <location>
        <begin position="187"/>
        <end position="207"/>
    </location>
</feature>
<keyword evidence="5" id="KW-0029">Amino-acid transport</keyword>
<dbReference type="CDD" id="cd06174">
    <property type="entry name" value="MFS"/>
    <property type="match status" value="1"/>
</dbReference>
<feature type="transmembrane region" description="Helical" evidence="8">
    <location>
        <begin position="144"/>
        <end position="164"/>
    </location>
</feature>
<dbReference type="AlphaFoldDB" id="A0A1V9YME6"/>
<dbReference type="Gene3D" id="1.20.1250.20">
    <property type="entry name" value="MFS general substrate transporter like domains"/>
    <property type="match status" value="1"/>
</dbReference>
<evidence type="ECO:0000256" key="8">
    <source>
        <dbReference type="SAM" id="Phobius"/>
    </source>
</evidence>
<dbReference type="GO" id="GO:0006865">
    <property type="term" value="P:amino acid transport"/>
    <property type="evidence" value="ECO:0007669"/>
    <property type="project" value="UniProtKB-KW"/>
</dbReference>
<feature type="transmembrane region" description="Helical" evidence="8">
    <location>
        <begin position="349"/>
        <end position="368"/>
    </location>
</feature>
<proteinExistence type="inferred from homology"/>
<keyword evidence="7 8" id="KW-0472">Membrane</keyword>
<dbReference type="OrthoDB" id="330047at2759"/>
<evidence type="ECO:0000313" key="10">
    <source>
        <dbReference type="Proteomes" id="UP000243579"/>
    </source>
</evidence>
<evidence type="ECO:0000256" key="4">
    <source>
        <dbReference type="ARBA" id="ARBA00022692"/>
    </source>
</evidence>
<protein>
    <recommendedName>
        <fullName evidence="11">Major Facilitator Superfamily (MFS)</fullName>
    </recommendedName>
</protein>
<dbReference type="Proteomes" id="UP000243579">
    <property type="component" value="Unassembled WGS sequence"/>
</dbReference>
<evidence type="ECO:0000313" key="9">
    <source>
        <dbReference type="EMBL" id="OQR86895.1"/>
    </source>
</evidence>
<evidence type="ECO:0008006" key="11">
    <source>
        <dbReference type="Google" id="ProtNLM"/>
    </source>
</evidence>
<evidence type="ECO:0000256" key="7">
    <source>
        <dbReference type="ARBA" id="ARBA00023136"/>
    </source>
</evidence>
<comment type="similarity">
    <text evidence="2">Belongs to the SLC43A transporter (TC 2.A.1.44) family.</text>
</comment>
<dbReference type="EMBL" id="JNBR01001476">
    <property type="protein sequence ID" value="OQR86895.1"/>
    <property type="molecule type" value="Genomic_DNA"/>
</dbReference>
<evidence type="ECO:0000256" key="5">
    <source>
        <dbReference type="ARBA" id="ARBA00022970"/>
    </source>
</evidence>
<feature type="transmembrane region" description="Helical" evidence="8">
    <location>
        <begin position="409"/>
        <end position="427"/>
    </location>
</feature>
<feature type="transmembrane region" description="Helical" evidence="8">
    <location>
        <begin position="322"/>
        <end position="343"/>
    </location>
</feature>
<feature type="transmembrane region" description="Helical" evidence="8">
    <location>
        <begin position="294"/>
        <end position="315"/>
    </location>
</feature>
<keyword evidence="4 8" id="KW-0812">Transmembrane</keyword>
<dbReference type="InterPro" id="IPR036259">
    <property type="entry name" value="MFS_trans_sf"/>
</dbReference>
<dbReference type="PANTHER" id="PTHR20772:SF2">
    <property type="entry name" value="PROTEIN FMP42"/>
    <property type="match status" value="1"/>
</dbReference>
<feature type="transmembrane region" description="Helical" evidence="8">
    <location>
        <begin position="252"/>
        <end position="274"/>
    </location>
</feature>
<organism evidence="9 10">
    <name type="scientific">Achlya hypogyna</name>
    <name type="common">Oomycete</name>
    <name type="synonym">Protoachlya hypogyna</name>
    <dbReference type="NCBI Taxonomy" id="1202772"/>
    <lineage>
        <taxon>Eukaryota</taxon>
        <taxon>Sar</taxon>
        <taxon>Stramenopiles</taxon>
        <taxon>Oomycota</taxon>
        <taxon>Saprolegniomycetes</taxon>
        <taxon>Saprolegniales</taxon>
        <taxon>Achlyaceae</taxon>
        <taxon>Achlya</taxon>
    </lineage>
</organism>
<keyword evidence="10" id="KW-1185">Reference proteome</keyword>
<keyword evidence="6 8" id="KW-1133">Transmembrane helix</keyword>
<feature type="transmembrane region" description="Helical" evidence="8">
    <location>
        <begin position="375"/>
        <end position="397"/>
    </location>
</feature>
<accession>A0A1V9YME6</accession>
<dbReference type="InterPro" id="IPR052599">
    <property type="entry name" value="SLC43A_AATransporter"/>
</dbReference>
<dbReference type="GO" id="GO:0016020">
    <property type="term" value="C:membrane"/>
    <property type="evidence" value="ECO:0007669"/>
    <property type="project" value="UniProtKB-SubCell"/>
</dbReference>
<reference evidence="9 10" key="1">
    <citation type="journal article" date="2014" name="Genome Biol. Evol.">
        <title>The secreted proteins of Achlya hypogyna and Thraustotheca clavata identify the ancestral oomycete secretome and reveal gene acquisitions by horizontal gene transfer.</title>
        <authorList>
            <person name="Misner I."/>
            <person name="Blouin N."/>
            <person name="Leonard G."/>
            <person name="Richards T.A."/>
            <person name="Lane C.E."/>
        </authorList>
    </citation>
    <scope>NUCLEOTIDE SEQUENCE [LARGE SCALE GENOMIC DNA]</scope>
    <source>
        <strain evidence="9 10">ATCC 48635</strain>
    </source>
</reference>
<comment type="caution">
    <text evidence="9">The sequence shown here is derived from an EMBL/GenBank/DDBJ whole genome shotgun (WGS) entry which is preliminary data.</text>
</comment>
<comment type="subcellular location">
    <subcellularLocation>
        <location evidence="1">Membrane</location>
        <topology evidence="1">Multi-pass membrane protein</topology>
    </subcellularLocation>
</comment>
<evidence type="ECO:0000256" key="2">
    <source>
        <dbReference type="ARBA" id="ARBA00006595"/>
    </source>
</evidence>